<dbReference type="InParanoid" id="D5GD06"/>
<dbReference type="KEGG" id="tml:GSTUM_00000905001"/>
<organism evidence="1 2">
    <name type="scientific">Tuber melanosporum (strain Mel28)</name>
    <name type="common">Perigord black truffle</name>
    <dbReference type="NCBI Taxonomy" id="656061"/>
    <lineage>
        <taxon>Eukaryota</taxon>
        <taxon>Fungi</taxon>
        <taxon>Dikarya</taxon>
        <taxon>Ascomycota</taxon>
        <taxon>Pezizomycotina</taxon>
        <taxon>Pezizomycetes</taxon>
        <taxon>Pezizales</taxon>
        <taxon>Tuberaceae</taxon>
        <taxon>Tuber</taxon>
    </lineage>
</organism>
<reference evidence="1 2" key="1">
    <citation type="journal article" date="2010" name="Nature">
        <title>Perigord black truffle genome uncovers evolutionary origins and mechanisms of symbiosis.</title>
        <authorList>
            <person name="Martin F."/>
            <person name="Kohler A."/>
            <person name="Murat C."/>
            <person name="Balestrini R."/>
            <person name="Coutinho P.M."/>
            <person name="Jaillon O."/>
            <person name="Montanini B."/>
            <person name="Morin E."/>
            <person name="Noel B."/>
            <person name="Percudani R."/>
            <person name="Porcel B."/>
            <person name="Rubini A."/>
            <person name="Amicucci A."/>
            <person name="Amselem J."/>
            <person name="Anthouard V."/>
            <person name="Arcioni S."/>
            <person name="Artiguenave F."/>
            <person name="Aury J.M."/>
            <person name="Ballario P."/>
            <person name="Bolchi A."/>
            <person name="Brenna A."/>
            <person name="Brun A."/>
            <person name="Buee M."/>
            <person name="Cantarel B."/>
            <person name="Chevalier G."/>
            <person name="Couloux A."/>
            <person name="Da Silva C."/>
            <person name="Denoeud F."/>
            <person name="Duplessis S."/>
            <person name="Ghignone S."/>
            <person name="Hilselberger B."/>
            <person name="Iotti M."/>
            <person name="Marcais B."/>
            <person name="Mello A."/>
            <person name="Miranda M."/>
            <person name="Pacioni G."/>
            <person name="Quesneville H."/>
            <person name="Riccioni C."/>
            <person name="Ruotolo R."/>
            <person name="Splivallo R."/>
            <person name="Stocchi V."/>
            <person name="Tisserant E."/>
            <person name="Viscomi A.R."/>
            <person name="Zambonelli A."/>
            <person name="Zampieri E."/>
            <person name="Henrissat B."/>
            <person name="Lebrun M.H."/>
            <person name="Paolocci F."/>
            <person name="Bonfante P."/>
            <person name="Ottonello S."/>
            <person name="Wincker P."/>
        </authorList>
    </citation>
    <scope>NUCLEOTIDE SEQUENCE [LARGE SCALE GENOMIC DNA]</scope>
    <source>
        <strain evidence="1 2">Mel28</strain>
    </source>
</reference>
<name>D5GD06_TUBMM</name>
<accession>D5GD06</accession>
<dbReference type="Proteomes" id="UP000006911">
    <property type="component" value="Unassembled WGS sequence"/>
</dbReference>
<keyword evidence="2" id="KW-1185">Reference proteome</keyword>
<evidence type="ECO:0000313" key="1">
    <source>
        <dbReference type="EMBL" id="CAZ82399.1"/>
    </source>
</evidence>
<sequence length="27" mass="2957">MDPTLVVLLESFSNYLVTKSSVPVMVS</sequence>
<evidence type="ECO:0000313" key="2">
    <source>
        <dbReference type="Proteomes" id="UP000006911"/>
    </source>
</evidence>
<gene>
    <name evidence="1" type="ORF">GSTUM_00000905001</name>
</gene>
<dbReference type="EMBL" id="FN430133">
    <property type="protein sequence ID" value="CAZ82399.1"/>
    <property type="molecule type" value="Genomic_DNA"/>
</dbReference>
<protein>
    <submittedName>
        <fullName evidence="1">(Perigord truffle) hypothetical protein</fullName>
    </submittedName>
</protein>
<proteinExistence type="predicted"/>
<dbReference type="AlphaFoldDB" id="D5GD06"/>
<dbReference type="HOGENOM" id="CLU_3415270_0_0_1"/>